<comment type="caution">
    <text evidence="1">The sequence shown here is derived from an EMBL/GenBank/DDBJ whole genome shotgun (WGS) entry which is preliminary data.</text>
</comment>
<organism evidence="1 2">
    <name type="scientific">Mesotoga prima</name>
    <dbReference type="NCBI Taxonomy" id="1184387"/>
    <lineage>
        <taxon>Bacteria</taxon>
        <taxon>Thermotogati</taxon>
        <taxon>Thermotogota</taxon>
        <taxon>Thermotogae</taxon>
        <taxon>Kosmotogales</taxon>
        <taxon>Kosmotogaceae</taxon>
        <taxon>Mesotoga</taxon>
    </lineage>
</organism>
<dbReference type="PANTHER" id="PTHR38780:SF1">
    <property type="entry name" value="PROTEIN TUSC"/>
    <property type="match status" value="1"/>
</dbReference>
<dbReference type="InterPro" id="IPR017462">
    <property type="entry name" value="Sulphur_relay_TusC/DsrF"/>
</dbReference>
<dbReference type="SUPFAM" id="SSF75169">
    <property type="entry name" value="DsrEFH-like"/>
    <property type="match status" value="1"/>
</dbReference>
<name>A0A101HPY1_9BACT</name>
<gene>
    <name evidence="1" type="ORF">XD94_0715</name>
</gene>
<protein>
    <submittedName>
        <fullName evidence="1">Uncharacterized protein involved in the oxidation of intracellular sulfur</fullName>
    </submittedName>
</protein>
<dbReference type="Proteomes" id="UP000054092">
    <property type="component" value="Unassembled WGS sequence"/>
</dbReference>
<sequence length="118" mass="13489">MDKKILFVVYQAPAGSIWVNEAFRTAFGMYGEDIEPSVLLMEEASVAFSKKTKPECLGLLSISMCFRFIKRYETAVYGVKEHVEKLKVNEIEESFSAQLIAEADIGEFFHKFDNVIFM</sequence>
<dbReference type="EMBL" id="LGGP01000100">
    <property type="protein sequence ID" value="KUK80886.1"/>
    <property type="molecule type" value="Genomic_DNA"/>
</dbReference>
<evidence type="ECO:0000313" key="2">
    <source>
        <dbReference type="Proteomes" id="UP000054092"/>
    </source>
</evidence>
<evidence type="ECO:0000313" key="1">
    <source>
        <dbReference type="EMBL" id="KUK80886.1"/>
    </source>
</evidence>
<dbReference type="Gene3D" id="3.40.1260.10">
    <property type="entry name" value="DsrEFH-like"/>
    <property type="match status" value="1"/>
</dbReference>
<reference evidence="2" key="1">
    <citation type="journal article" date="2015" name="MBio">
        <title>Genome-Resolved Metagenomic Analysis Reveals Roles for Candidate Phyla and Other Microbial Community Members in Biogeochemical Transformations in Oil Reservoirs.</title>
        <authorList>
            <person name="Hu P."/>
            <person name="Tom L."/>
            <person name="Singh A."/>
            <person name="Thomas B.C."/>
            <person name="Baker B.J."/>
            <person name="Piceno Y.M."/>
            <person name="Andersen G.L."/>
            <person name="Banfield J.F."/>
        </authorList>
    </citation>
    <scope>NUCLEOTIDE SEQUENCE [LARGE SCALE GENOMIC DNA]</scope>
</reference>
<dbReference type="InterPro" id="IPR027396">
    <property type="entry name" value="DsrEFH-like"/>
</dbReference>
<dbReference type="PANTHER" id="PTHR38780">
    <property type="entry name" value="PROTEIN TUSC"/>
    <property type="match status" value="1"/>
</dbReference>
<accession>A0A101HPY1</accession>
<proteinExistence type="predicted"/>
<dbReference type="AlphaFoldDB" id="A0A101HPY1"/>
<dbReference type="PATRIC" id="fig|1184387.3.peg.1098"/>